<keyword evidence="2" id="KW-0808">Transferase</keyword>
<dbReference type="RefSeq" id="WP_150435748.1">
    <property type="nucleotide sequence ID" value="NZ_VYKJ01000007.1"/>
</dbReference>
<dbReference type="InterPro" id="IPR044992">
    <property type="entry name" value="ChyE-like"/>
</dbReference>
<dbReference type="GO" id="GO:0005829">
    <property type="term" value="C:cytosol"/>
    <property type="evidence" value="ECO:0007669"/>
    <property type="project" value="TreeGrafter"/>
</dbReference>
<organism evidence="2 3">
    <name type="scientific">Affinibrenneria salicis</name>
    <dbReference type="NCBI Taxonomy" id="2590031"/>
    <lineage>
        <taxon>Bacteria</taxon>
        <taxon>Pseudomonadati</taxon>
        <taxon>Pseudomonadota</taxon>
        <taxon>Gammaproteobacteria</taxon>
        <taxon>Enterobacterales</taxon>
        <taxon>Pectobacteriaceae</taxon>
        <taxon>Affinibrenneria</taxon>
    </lineage>
</organism>
<dbReference type="SUPFAM" id="SSF52317">
    <property type="entry name" value="Class I glutamine amidotransferase-like"/>
    <property type="match status" value="1"/>
</dbReference>
<feature type="domain" description="Glutamine amidotransferase" evidence="1">
    <location>
        <begin position="23"/>
        <end position="183"/>
    </location>
</feature>
<dbReference type="PANTHER" id="PTHR42695:SF5">
    <property type="entry name" value="GLUTAMINE AMIDOTRANSFERASE YLR126C-RELATED"/>
    <property type="match status" value="1"/>
</dbReference>
<evidence type="ECO:0000313" key="2">
    <source>
        <dbReference type="EMBL" id="KAA8998949.1"/>
    </source>
</evidence>
<dbReference type="EMBL" id="VYKJ01000007">
    <property type="protein sequence ID" value="KAA8998949.1"/>
    <property type="molecule type" value="Genomic_DNA"/>
</dbReference>
<comment type="caution">
    <text evidence="2">The sequence shown here is derived from an EMBL/GenBank/DDBJ whole genome shotgun (WGS) entry which is preliminary data.</text>
</comment>
<keyword evidence="3" id="KW-1185">Reference proteome</keyword>
<name>A0A5J5FYC0_9GAMM</name>
<sequence>MKSVIAIRHVHFEDLGTLAPLLQQRGYEIRYVDASLEDLSALDVARPDLMVVLGAPLSAVLDDETYPFLPDELAAVRRRLGNGKPLLGICLGAQMIARALGAEVDSLGVKEIGFSALELTEAGKNSCLSALSDTSVLHWHGDRFAIPAGARRLAGTPVCQNQAFSVGDSVLALQFHLEADTSRIEQWLVGHTCELSQAGIDPREIRRQARQSGAALVTAARQAIGGWLDGCEGRGQHAASRDN</sequence>
<dbReference type="Proteomes" id="UP000335415">
    <property type="component" value="Unassembled WGS sequence"/>
</dbReference>
<proteinExistence type="predicted"/>
<dbReference type="InterPro" id="IPR017926">
    <property type="entry name" value="GATASE"/>
</dbReference>
<dbReference type="InterPro" id="IPR029062">
    <property type="entry name" value="Class_I_gatase-like"/>
</dbReference>
<protein>
    <submittedName>
        <fullName evidence="2">Glutamine amidotransferase</fullName>
    </submittedName>
</protein>
<dbReference type="PROSITE" id="PS51273">
    <property type="entry name" value="GATASE_TYPE_1"/>
    <property type="match status" value="1"/>
</dbReference>
<evidence type="ECO:0000313" key="3">
    <source>
        <dbReference type="Proteomes" id="UP000335415"/>
    </source>
</evidence>
<dbReference type="GO" id="GO:0016740">
    <property type="term" value="F:transferase activity"/>
    <property type="evidence" value="ECO:0007669"/>
    <property type="project" value="UniProtKB-KW"/>
</dbReference>
<reference evidence="2 3" key="1">
    <citation type="submission" date="2019-09" db="EMBL/GenBank/DDBJ databases">
        <authorList>
            <person name="Li Y."/>
        </authorList>
    </citation>
    <scope>NUCLEOTIDE SEQUENCE [LARGE SCALE GENOMIC DNA]</scope>
    <source>
        <strain evidence="2 3">L3-3HA</strain>
    </source>
</reference>
<accession>A0A5J5FYC0</accession>
<dbReference type="Pfam" id="PF00117">
    <property type="entry name" value="GATase"/>
    <property type="match status" value="1"/>
</dbReference>
<gene>
    <name evidence="2" type="ORF">FJU30_14820</name>
</gene>
<dbReference type="CDD" id="cd01741">
    <property type="entry name" value="GATase1_1"/>
    <property type="match status" value="1"/>
</dbReference>
<dbReference type="OrthoDB" id="9813383at2"/>
<dbReference type="NCBIfam" id="NF005458">
    <property type="entry name" value="PRK07053.1"/>
    <property type="match status" value="1"/>
</dbReference>
<dbReference type="AlphaFoldDB" id="A0A5J5FYC0"/>
<keyword evidence="2" id="KW-0315">Glutamine amidotransferase</keyword>
<evidence type="ECO:0000259" key="1">
    <source>
        <dbReference type="Pfam" id="PF00117"/>
    </source>
</evidence>
<dbReference type="PANTHER" id="PTHR42695">
    <property type="entry name" value="GLUTAMINE AMIDOTRANSFERASE YLR126C-RELATED"/>
    <property type="match status" value="1"/>
</dbReference>
<dbReference type="Gene3D" id="3.40.50.880">
    <property type="match status" value="1"/>
</dbReference>